<sequence length="378" mass="43244">MLNNIIDRIRLPFRQEKELYLSLYRIIGVFPHDISYYKLALMHKSVMRRNAKGKPVNNERLEFLGDAILDAIVGDIVYRHFPGKREGFLTNTRSKLVQRDTLNRLAKEMGISRLILSSGRSSSHNNYMGGNAFEALVGALYLDRGYNACMRFMEDRVLAQMINIDKVAYKEVNFKSKLIEWSQKNRVKMDFEIVDEKSDENGSPMFNYRVMLEGVEGCNGTGYSKKESQQKAAKLTLERLRREPQFIDSVFAAKGNRTKMEEEPVENVPNTDTKDDFIITRQPDETAEEKHPTAFREKVYKDNSRRQRRSPMYRSDNEVGEETPGTAQHAAAASATVDNATANDLDLNGEEFDLSHISAQRMSREDIIAQAEAEAFGE</sequence>
<feature type="active site" evidence="8">
    <location>
        <position position="66"/>
    </location>
</feature>
<dbReference type="EMBL" id="JAERMS010000016">
    <property type="protein sequence ID" value="MBO1363446.1"/>
    <property type="molecule type" value="Genomic_DNA"/>
</dbReference>
<comment type="function">
    <text evidence="8">Digests double-stranded RNA. Involved in the processing of primary rRNA transcript to yield the immediate precursors to the large and small rRNAs (23S and 16S). Processes some mRNAs, and tRNAs when they are encoded in the rRNA operon. Processes pre-crRNA and tracrRNA of type II CRISPR loci if present in the organism.</text>
</comment>
<feature type="domain" description="DRBM" evidence="10">
    <location>
        <begin position="173"/>
        <end position="242"/>
    </location>
</feature>
<reference evidence="12 13" key="1">
    <citation type="submission" date="2021-01" db="EMBL/GenBank/DDBJ databases">
        <title>Prevotella A2931 sp. nov.</title>
        <authorList>
            <person name="Buhl M."/>
            <person name="Oberhettinger P."/>
        </authorList>
    </citation>
    <scope>NUCLEOTIDE SEQUENCE [LARGE SCALE GENOMIC DNA]</scope>
    <source>
        <strain evidence="12 13">A2931</strain>
    </source>
</reference>
<dbReference type="PROSITE" id="PS00517">
    <property type="entry name" value="RNASE_3_1"/>
    <property type="match status" value="1"/>
</dbReference>
<protein>
    <recommendedName>
        <fullName evidence="8">Ribonuclease 3</fullName>
        <ecNumber evidence="8">3.1.26.3</ecNumber>
    </recommendedName>
    <alternativeName>
        <fullName evidence="8">Ribonuclease III</fullName>
        <shortName evidence="8">RNase III</shortName>
    </alternativeName>
</protein>
<dbReference type="InterPro" id="IPR000999">
    <property type="entry name" value="RNase_III_dom"/>
</dbReference>
<keyword evidence="8" id="KW-0963">Cytoplasm</keyword>
<accession>A0ABS3M5J1</accession>
<evidence type="ECO:0000256" key="7">
    <source>
        <dbReference type="ARBA" id="ARBA00022884"/>
    </source>
</evidence>
<dbReference type="EC" id="3.1.26.3" evidence="8"/>
<dbReference type="CDD" id="cd00593">
    <property type="entry name" value="RIBOc"/>
    <property type="match status" value="1"/>
</dbReference>
<evidence type="ECO:0000256" key="2">
    <source>
        <dbReference type="ARBA" id="ARBA00010183"/>
    </source>
</evidence>
<dbReference type="SUPFAM" id="SSF69065">
    <property type="entry name" value="RNase III domain-like"/>
    <property type="match status" value="1"/>
</dbReference>
<dbReference type="HAMAP" id="MF_00104">
    <property type="entry name" value="RNase_III"/>
    <property type="match status" value="1"/>
</dbReference>
<keyword evidence="8" id="KW-0819">tRNA processing</keyword>
<dbReference type="PANTHER" id="PTHR11207:SF0">
    <property type="entry name" value="RIBONUCLEASE 3"/>
    <property type="match status" value="1"/>
</dbReference>
<comment type="catalytic activity">
    <reaction evidence="1 8">
        <text>Endonucleolytic cleavage to 5'-phosphomonoester.</text>
        <dbReference type="EC" id="3.1.26.3"/>
    </reaction>
</comment>
<evidence type="ECO:0000259" key="10">
    <source>
        <dbReference type="PROSITE" id="PS50137"/>
    </source>
</evidence>
<evidence type="ECO:0000256" key="1">
    <source>
        <dbReference type="ARBA" id="ARBA00000109"/>
    </source>
</evidence>
<evidence type="ECO:0000256" key="9">
    <source>
        <dbReference type="SAM" id="MobiDB-lite"/>
    </source>
</evidence>
<evidence type="ECO:0000256" key="3">
    <source>
        <dbReference type="ARBA" id="ARBA00022664"/>
    </source>
</evidence>
<dbReference type="InterPro" id="IPR011907">
    <property type="entry name" value="RNase_III"/>
</dbReference>
<keyword evidence="6 8" id="KW-0378">Hydrolase</keyword>
<dbReference type="NCBIfam" id="TIGR02191">
    <property type="entry name" value="RNaseIII"/>
    <property type="match status" value="1"/>
</dbReference>
<dbReference type="PROSITE" id="PS50142">
    <property type="entry name" value="RNASE_3_2"/>
    <property type="match status" value="1"/>
</dbReference>
<dbReference type="CDD" id="cd10845">
    <property type="entry name" value="DSRM_RNAse_III_family"/>
    <property type="match status" value="1"/>
</dbReference>
<evidence type="ECO:0000256" key="8">
    <source>
        <dbReference type="HAMAP-Rule" id="MF_00104"/>
    </source>
</evidence>
<dbReference type="Pfam" id="PF00035">
    <property type="entry name" value="dsrm"/>
    <property type="match status" value="1"/>
</dbReference>
<keyword evidence="8" id="KW-0460">Magnesium</keyword>
<dbReference type="Pfam" id="PF14622">
    <property type="entry name" value="Ribonucleas_3_3"/>
    <property type="match status" value="1"/>
</dbReference>
<organism evidence="12 13">
    <name type="scientific">Prevotella illustrans</name>
    <dbReference type="NCBI Taxonomy" id="2800387"/>
    <lineage>
        <taxon>Bacteria</taxon>
        <taxon>Pseudomonadati</taxon>
        <taxon>Bacteroidota</taxon>
        <taxon>Bacteroidia</taxon>
        <taxon>Bacteroidales</taxon>
        <taxon>Prevotellaceae</taxon>
        <taxon>Prevotella</taxon>
    </lineage>
</organism>
<keyword evidence="4 8" id="KW-0540">Nuclease</keyword>
<keyword evidence="5 8" id="KW-0255">Endonuclease</keyword>
<dbReference type="InterPro" id="IPR014720">
    <property type="entry name" value="dsRBD_dom"/>
</dbReference>
<evidence type="ECO:0000256" key="6">
    <source>
        <dbReference type="ARBA" id="ARBA00022801"/>
    </source>
</evidence>
<feature type="active site" evidence="8">
    <location>
        <position position="134"/>
    </location>
</feature>
<keyword evidence="8" id="KW-0698">rRNA processing</keyword>
<proteinExistence type="inferred from homology"/>
<comment type="cofactor">
    <cofactor evidence="8">
        <name>Mg(2+)</name>
        <dbReference type="ChEBI" id="CHEBI:18420"/>
    </cofactor>
</comment>
<evidence type="ECO:0000259" key="11">
    <source>
        <dbReference type="PROSITE" id="PS50142"/>
    </source>
</evidence>
<dbReference type="InterPro" id="IPR036389">
    <property type="entry name" value="RNase_III_sf"/>
</dbReference>
<gene>
    <name evidence="8 12" type="primary">rnc</name>
    <name evidence="12" type="ORF">JHU38_06605</name>
</gene>
<feature type="region of interest" description="Disordered" evidence="9">
    <location>
        <begin position="300"/>
        <end position="334"/>
    </location>
</feature>
<feature type="binding site" evidence="8">
    <location>
        <position position="134"/>
    </location>
    <ligand>
        <name>Mg(2+)</name>
        <dbReference type="ChEBI" id="CHEBI:18420"/>
    </ligand>
</feature>
<feature type="domain" description="RNase III" evidence="11">
    <location>
        <begin position="20"/>
        <end position="145"/>
    </location>
</feature>
<keyword evidence="7 8" id="KW-0694">RNA-binding</keyword>
<dbReference type="GO" id="GO:0004525">
    <property type="term" value="F:ribonuclease III activity"/>
    <property type="evidence" value="ECO:0007669"/>
    <property type="project" value="UniProtKB-EC"/>
</dbReference>
<comment type="similarity">
    <text evidence="2">Belongs to the ribonuclease III family.</text>
</comment>
<keyword evidence="8" id="KW-0699">rRNA-binding</keyword>
<feature type="binding site" evidence="8">
    <location>
        <position position="62"/>
    </location>
    <ligand>
        <name>Mg(2+)</name>
        <dbReference type="ChEBI" id="CHEBI:18420"/>
    </ligand>
</feature>
<name>A0ABS3M5J1_9BACT</name>
<dbReference type="PROSITE" id="PS50137">
    <property type="entry name" value="DS_RBD"/>
    <property type="match status" value="1"/>
</dbReference>
<dbReference type="Gene3D" id="1.10.1520.10">
    <property type="entry name" value="Ribonuclease III domain"/>
    <property type="match status" value="1"/>
</dbReference>
<comment type="caution">
    <text evidence="12">The sequence shown here is derived from an EMBL/GenBank/DDBJ whole genome shotgun (WGS) entry which is preliminary data.</text>
</comment>
<evidence type="ECO:0000256" key="5">
    <source>
        <dbReference type="ARBA" id="ARBA00022759"/>
    </source>
</evidence>
<evidence type="ECO:0000313" key="12">
    <source>
        <dbReference type="EMBL" id="MBO1363446.1"/>
    </source>
</evidence>
<dbReference type="RefSeq" id="WP_107581421.1">
    <property type="nucleotide sequence ID" value="NZ_JAERMS010000016.1"/>
</dbReference>
<dbReference type="SUPFAM" id="SSF54768">
    <property type="entry name" value="dsRNA-binding domain-like"/>
    <property type="match status" value="1"/>
</dbReference>
<comment type="subcellular location">
    <subcellularLocation>
        <location evidence="8">Cytoplasm</location>
    </subcellularLocation>
</comment>
<keyword evidence="13" id="KW-1185">Reference proteome</keyword>
<dbReference type="Proteomes" id="UP000664265">
    <property type="component" value="Unassembled WGS sequence"/>
</dbReference>
<dbReference type="Gene3D" id="3.30.160.20">
    <property type="match status" value="1"/>
</dbReference>
<evidence type="ECO:0000256" key="4">
    <source>
        <dbReference type="ARBA" id="ARBA00022722"/>
    </source>
</evidence>
<evidence type="ECO:0000313" key="13">
    <source>
        <dbReference type="Proteomes" id="UP000664265"/>
    </source>
</evidence>
<dbReference type="PANTHER" id="PTHR11207">
    <property type="entry name" value="RIBONUCLEASE III"/>
    <property type="match status" value="1"/>
</dbReference>
<dbReference type="SMART" id="SM00535">
    <property type="entry name" value="RIBOc"/>
    <property type="match status" value="1"/>
</dbReference>
<comment type="subunit">
    <text evidence="8">Homodimer.</text>
</comment>
<feature type="binding site" evidence="8">
    <location>
        <position position="131"/>
    </location>
    <ligand>
        <name>Mg(2+)</name>
        <dbReference type="ChEBI" id="CHEBI:18420"/>
    </ligand>
</feature>
<keyword evidence="8" id="KW-0479">Metal-binding</keyword>
<keyword evidence="3 8" id="KW-0507">mRNA processing</keyword>
<dbReference type="SMART" id="SM00358">
    <property type="entry name" value="DSRM"/>
    <property type="match status" value="1"/>
</dbReference>